<name>A0A433SA86_9BURK</name>
<protein>
    <submittedName>
        <fullName evidence="1">Uncharacterized protein</fullName>
    </submittedName>
</protein>
<dbReference type="RefSeq" id="WP_126980906.1">
    <property type="nucleotide sequence ID" value="NZ_PQSP01000010.1"/>
</dbReference>
<accession>A0A433SA86</accession>
<organism evidence="1 2">
    <name type="scientific">Saezia sanguinis</name>
    <dbReference type="NCBI Taxonomy" id="1965230"/>
    <lineage>
        <taxon>Bacteria</taxon>
        <taxon>Pseudomonadati</taxon>
        <taxon>Pseudomonadota</taxon>
        <taxon>Betaproteobacteria</taxon>
        <taxon>Burkholderiales</taxon>
        <taxon>Saeziaceae</taxon>
        <taxon>Saezia</taxon>
    </lineage>
</organism>
<reference evidence="1 2" key="1">
    <citation type="submission" date="2018-01" db="EMBL/GenBank/DDBJ databases">
        <title>Saezia sanguinis gen. nov., sp. nov., in the order Burkholderiales isolated from human blood.</title>
        <authorList>
            <person name="Medina-Pascual M.J."/>
            <person name="Valdezate S."/>
            <person name="Monzon S."/>
            <person name="Cuesta I."/>
            <person name="Carrasco G."/>
            <person name="Villalon P."/>
            <person name="Saez-Nieto J.A."/>
        </authorList>
    </citation>
    <scope>NUCLEOTIDE SEQUENCE [LARGE SCALE GENOMIC DNA]</scope>
    <source>
        <strain evidence="1 2">CNM695-12</strain>
    </source>
</reference>
<comment type="caution">
    <text evidence="1">The sequence shown here is derived from an EMBL/GenBank/DDBJ whole genome shotgun (WGS) entry which is preliminary data.</text>
</comment>
<dbReference type="EMBL" id="PQSP01000010">
    <property type="protein sequence ID" value="RUS65656.1"/>
    <property type="molecule type" value="Genomic_DNA"/>
</dbReference>
<sequence>MSQSADAFLTFQEKYLAQLKTKCFSELSALPPRTHIRSPDNLGRWKIYLLRKAGENGGVRIEVDGYQRFLLIFTTGFRTGFEMLTDGTLLEDDCTVDDSDD</sequence>
<keyword evidence="2" id="KW-1185">Reference proteome</keyword>
<gene>
    <name evidence="1" type="ORF">CUZ56_02742</name>
</gene>
<evidence type="ECO:0000313" key="2">
    <source>
        <dbReference type="Proteomes" id="UP000286947"/>
    </source>
</evidence>
<proteinExistence type="predicted"/>
<dbReference type="AlphaFoldDB" id="A0A433SA86"/>
<evidence type="ECO:0000313" key="1">
    <source>
        <dbReference type="EMBL" id="RUS65656.1"/>
    </source>
</evidence>
<dbReference type="Proteomes" id="UP000286947">
    <property type="component" value="Unassembled WGS sequence"/>
</dbReference>